<evidence type="ECO:0000313" key="14">
    <source>
        <dbReference type="EMBL" id="KAJ3652643.1"/>
    </source>
</evidence>
<evidence type="ECO:0000256" key="2">
    <source>
        <dbReference type="ARBA" id="ARBA00022692"/>
    </source>
</evidence>
<dbReference type="InterPro" id="IPR001762">
    <property type="entry name" value="Disintegrin_dom"/>
</dbReference>
<dbReference type="GO" id="GO:0004222">
    <property type="term" value="F:metalloendopeptidase activity"/>
    <property type="evidence" value="ECO:0007669"/>
    <property type="project" value="InterPro"/>
</dbReference>
<dbReference type="Proteomes" id="UP001168821">
    <property type="component" value="Unassembled WGS sequence"/>
</dbReference>
<feature type="domain" description="Peptidase M12B" evidence="13">
    <location>
        <begin position="197"/>
        <end position="393"/>
    </location>
</feature>
<evidence type="ECO:0000256" key="10">
    <source>
        <dbReference type="SAM" id="SignalP"/>
    </source>
</evidence>
<dbReference type="Pfam" id="PF01562">
    <property type="entry name" value="Pep_M12B_propep"/>
    <property type="match status" value="1"/>
</dbReference>
<sequence length="693" mass="76675">MIYLYITTLFIVLVSTHEPTPYDLVKPIIYDKRLTTKLGPKGTQHHPDRLTIDLPLNNEKLTLDLTLNKQLIAEGYFRKTQENGIDNIDKPSVDEMQFCHYTGAVRNKPNSWVAISTCDGLSGVIHVGTETLYIETKKNGEDNEHVVYSQKDLGQDYHGCGFTDSVHNKHKLLRNRRDTTQNITTIRGPQSANTASRYLELLLVIDNEKYVEMGSSVEKVEQFSKNVANIVHGLYLPLNIFVALVGVVIWTEKDEIEFSTDGDNTLNKFLDYRRHNLVVQHPNDNAQLITNKIFANGIVGKALKGPICTEEYSGGISSYHSRVIGAVATTVAHMIGHNFGMEHDNETCSCPDEQCIMGVKTTSKVPTHWSSCSVQKLKDAFAHGMDHCLRNKPSSLLKGPVCGNGFLEDGEECDCGLPEYCTNNCCDAETCKLKENATCATGECCDIKTCSLKKAGMTCRRSSTECDLSEYCSGISEYCPRDVYKLDGEICRDGNGYCYEGSCGTHSDQCKLLWGPTGEPSSPECFKLNVKGYRHGHCGYNRVNSTYIKCNQEDVECGALQCKHNNDRLEYGLEATSILSHSYIKSKDLILACKTATVDLGLDSSDPGMVPSGAKCGNKEERKMCVNQKCVSVASIQEGRKCPHNCYNNGYCNNLGHCHCDVGFLLPHCQYLSPGGSVDSGPAYLFSDGLILL</sequence>
<dbReference type="GO" id="GO:0006509">
    <property type="term" value="P:membrane protein ectodomain proteolysis"/>
    <property type="evidence" value="ECO:0007669"/>
    <property type="project" value="TreeGrafter"/>
</dbReference>
<keyword evidence="3" id="KW-1133">Transmembrane helix</keyword>
<keyword evidence="4" id="KW-0645">Protease</keyword>
<keyword evidence="10" id="KW-0732">Signal</keyword>
<keyword evidence="2" id="KW-0812">Transmembrane</keyword>
<dbReference type="InterPro" id="IPR024079">
    <property type="entry name" value="MetalloPept_cat_dom_sf"/>
</dbReference>
<dbReference type="InterPro" id="IPR036436">
    <property type="entry name" value="Disintegrin_dom_sf"/>
</dbReference>
<evidence type="ECO:0000259" key="11">
    <source>
        <dbReference type="PROSITE" id="PS50026"/>
    </source>
</evidence>
<dbReference type="Pfam" id="PF01421">
    <property type="entry name" value="Reprolysin"/>
    <property type="match status" value="1"/>
</dbReference>
<dbReference type="SMART" id="SM00050">
    <property type="entry name" value="DISIN"/>
    <property type="match status" value="1"/>
</dbReference>
<dbReference type="PANTHER" id="PTHR11905">
    <property type="entry name" value="ADAM A DISINTEGRIN AND METALLOPROTEASE DOMAIN"/>
    <property type="match status" value="1"/>
</dbReference>
<dbReference type="PROSITE" id="PS50026">
    <property type="entry name" value="EGF_3"/>
    <property type="match status" value="1"/>
</dbReference>
<evidence type="ECO:0000256" key="7">
    <source>
        <dbReference type="PROSITE-ProRule" id="PRU00068"/>
    </source>
</evidence>
<comment type="caution">
    <text evidence="8">Lacks conserved residue(s) required for the propagation of feature annotation.</text>
</comment>
<dbReference type="InterPro" id="IPR000742">
    <property type="entry name" value="EGF"/>
</dbReference>
<dbReference type="PROSITE" id="PS50214">
    <property type="entry name" value="DISINTEGRIN_2"/>
    <property type="match status" value="1"/>
</dbReference>
<evidence type="ECO:0000256" key="4">
    <source>
        <dbReference type="ARBA" id="ARBA00023049"/>
    </source>
</evidence>
<feature type="disulfide bond" evidence="8">
    <location>
        <begin position="660"/>
        <end position="669"/>
    </location>
</feature>
<organism evidence="14 15">
    <name type="scientific">Zophobas morio</name>
    <dbReference type="NCBI Taxonomy" id="2755281"/>
    <lineage>
        <taxon>Eukaryota</taxon>
        <taxon>Metazoa</taxon>
        <taxon>Ecdysozoa</taxon>
        <taxon>Arthropoda</taxon>
        <taxon>Hexapoda</taxon>
        <taxon>Insecta</taxon>
        <taxon>Pterygota</taxon>
        <taxon>Neoptera</taxon>
        <taxon>Endopterygota</taxon>
        <taxon>Coleoptera</taxon>
        <taxon>Polyphaga</taxon>
        <taxon>Cucujiformia</taxon>
        <taxon>Tenebrionidae</taxon>
        <taxon>Zophobas</taxon>
    </lineage>
</organism>
<keyword evidence="9" id="KW-0862">Zinc</keyword>
<dbReference type="GO" id="GO:0046872">
    <property type="term" value="F:metal ion binding"/>
    <property type="evidence" value="ECO:0007669"/>
    <property type="project" value="UniProtKB-KW"/>
</dbReference>
<dbReference type="FunFam" id="3.40.390.10:FF:000002">
    <property type="entry name" value="Disintegrin and metalloproteinase domain-containing protein 22"/>
    <property type="match status" value="1"/>
</dbReference>
<dbReference type="SUPFAM" id="SSF55486">
    <property type="entry name" value="Metalloproteases ('zincins'), catalytic domain"/>
    <property type="match status" value="1"/>
</dbReference>
<keyword evidence="8" id="KW-0245">EGF-like domain</keyword>
<keyword evidence="4" id="KW-0378">Hydrolase</keyword>
<dbReference type="Pfam" id="PF08516">
    <property type="entry name" value="ADAM_CR"/>
    <property type="match status" value="1"/>
</dbReference>
<dbReference type="GO" id="GO:0016020">
    <property type="term" value="C:membrane"/>
    <property type="evidence" value="ECO:0007669"/>
    <property type="project" value="UniProtKB-SubCell"/>
</dbReference>
<dbReference type="PANTHER" id="PTHR11905:SF159">
    <property type="entry name" value="ADAM METALLOPROTEASE"/>
    <property type="match status" value="1"/>
</dbReference>
<evidence type="ECO:0000256" key="3">
    <source>
        <dbReference type="ARBA" id="ARBA00022989"/>
    </source>
</evidence>
<gene>
    <name evidence="14" type="ORF">Zmor_018590</name>
</gene>
<keyword evidence="4" id="KW-0482">Metalloprotease</keyword>
<dbReference type="EMBL" id="JALNTZ010000005">
    <property type="protein sequence ID" value="KAJ3652643.1"/>
    <property type="molecule type" value="Genomic_DNA"/>
</dbReference>
<feature type="disulfide bond" evidence="9">
    <location>
        <begin position="350"/>
        <end position="355"/>
    </location>
</feature>
<protein>
    <submittedName>
        <fullName evidence="14">Uncharacterized protein</fullName>
    </submittedName>
</protein>
<evidence type="ECO:0000256" key="5">
    <source>
        <dbReference type="ARBA" id="ARBA00023136"/>
    </source>
</evidence>
<keyword evidence="5" id="KW-0472">Membrane</keyword>
<dbReference type="InterPro" id="IPR034027">
    <property type="entry name" value="Reprolysin_adamalysin"/>
</dbReference>
<evidence type="ECO:0000256" key="1">
    <source>
        <dbReference type="ARBA" id="ARBA00004167"/>
    </source>
</evidence>
<feature type="disulfide bond" evidence="9">
    <location>
        <begin position="308"/>
        <end position="388"/>
    </location>
</feature>
<dbReference type="InterPro" id="IPR006586">
    <property type="entry name" value="ADAM_Cys-rich"/>
</dbReference>
<evidence type="ECO:0000313" key="15">
    <source>
        <dbReference type="Proteomes" id="UP001168821"/>
    </source>
</evidence>
<dbReference type="Gene3D" id="4.10.70.10">
    <property type="entry name" value="Disintegrin domain"/>
    <property type="match status" value="1"/>
</dbReference>
<keyword evidence="15" id="KW-1185">Reference proteome</keyword>
<dbReference type="FunFam" id="4.10.70.10:FF:000001">
    <property type="entry name" value="Disintegrin and metalloproteinase domain-containing protein 22"/>
    <property type="match status" value="1"/>
</dbReference>
<feature type="binding site" evidence="9">
    <location>
        <position position="333"/>
    </location>
    <ligand>
        <name>Zn(2+)</name>
        <dbReference type="ChEBI" id="CHEBI:29105"/>
        <note>catalytic</note>
    </ligand>
</feature>
<proteinExistence type="predicted"/>
<feature type="disulfide bond" evidence="8">
    <location>
        <begin position="642"/>
        <end position="652"/>
    </location>
</feature>
<evidence type="ECO:0000256" key="8">
    <source>
        <dbReference type="PROSITE-ProRule" id="PRU00076"/>
    </source>
</evidence>
<dbReference type="Gene3D" id="3.40.390.10">
    <property type="entry name" value="Collagenase (Catalytic Domain)"/>
    <property type="match status" value="1"/>
</dbReference>
<dbReference type="Pfam" id="PF00200">
    <property type="entry name" value="Disintegrin"/>
    <property type="match status" value="1"/>
</dbReference>
<comment type="subcellular location">
    <subcellularLocation>
        <location evidence="1">Membrane</location>
        <topology evidence="1">Single-pass membrane protein</topology>
    </subcellularLocation>
</comment>
<comment type="caution">
    <text evidence="14">The sequence shown here is derived from an EMBL/GenBank/DDBJ whole genome shotgun (WGS) entry which is preliminary data.</text>
</comment>
<evidence type="ECO:0000259" key="12">
    <source>
        <dbReference type="PROSITE" id="PS50214"/>
    </source>
</evidence>
<feature type="chain" id="PRO_5041352960" evidence="10">
    <location>
        <begin position="17"/>
        <end position="693"/>
    </location>
</feature>
<feature type="domain" description="EGF-like" evidence="11">
    <location>
        <begin position="638"/>
        <end position="670"/>
    </location>
</feature>
<dbReference type="AlphaFoldDB" id="A0AA38MDU1"/>
<feature type="signal peptide" evidence="10">
    <location>
        <begin position="1"/>
        <end position="16"/>
    </location>
</feature>
<feature type="disulfide bond" evidence="9">
    <location>
        <begin position="348"/>
        <end position="372"/>
    </location>
</feature>
<keyword evidence="9" id="KW-0479">Metal-binding</keyword>
<evidence type="ECO:0000259" key="13">
    <source>
        <dbReference type="PROSITE" id="PS50215"/>
    </source>
</evidence>
<evidence type="ECO:0000256" key="9">
    <source>
        <dbReference type="PROSITE-ProRule" id="PRU00276"/>
    </source>
</evidence>
<dbReference type="PROSITE" id="PS50215">
    <property type="entry name" value="ADAM_MEPRO"/>
    <property type="match status" value="1"/>
</dbReference>
<dbReference type="PROSITE" id="PS01186">
    <property type="entry name" value="EGF_2"/>
    <property type="match status" value="1"/>
</dbReference>
<dbReference type="SUPFAM" id="SSF57552">
    <property type="entry name" value="Blood coagulation inhibitor (disintegrin)"/>
    <property type="match status" value="1"/>
</dbReference>
<reference evidence="14" key="1">
    <citation type="journal article" date="2023" name="G3 (Bethesda)">
        <title>Whole genome assemblies of Zophobas morio and Tenebrio molitor.</title>
        <authorList>
            <person name="Kaur S."/>
            <person name="Stinson S.A."/>
            <person name="diCenzo G.C."/>
        </authorList>
    </citation>
    <scope>NUCLEOTIDE SEQUENCE</scope>
    <source>
        <strain evidence="14">QUZm001</strain>
    </source>
</reference>
<feature type="domain" description="Disintegrin" evidence="12">
    <location>
        <begin position="399"/>
        <end position="487"/>
    </location>
</feature>
<dbReference type="SMART" id="SM00608">
    <property type="entry name" value="ACR"/>
    <property type="match status" value="1"/>
</dbReference>
<feature type="binding site" evidence="9">
    <location>
        <position position="343"/>
    </location>
    <ligand>
        <name>Zn(2+)</name>
        <dbReference type="ChEBI" id="CHEBI:29105"/>
        <note>catalytic</note>
    </ligand>
</feature>
<feature type="binding site" evidence="9">
    <location>
        <position position="337"/>
    </location>
    <ligand>
        <name>Zn(2+)</name>
        <dbReference type="ChEBI" id="CHEBI:29105"/>
        <note>catalytic</note>
    </ligand>
</feature>
<feature type="disulfide bond" evidence="7">
    <location>
        <begin position="459"/>
        <end position="479"/>
    </location>
</feature>
<name>A0AA38MDU1_9CUCU</name>
<evidence type="ECO:0000256" key="6">
    <source>
        <dbReference type="ARBA" id="ARBA00023157"/>
    </source>
</evidence>
<dbReference type="InterPro" id="IPR002870">
    <property type="entry name" value="Peptidase_M12B_N"/>
</dbReference>
<keyword evidence="6 8" id="KW-1015">Disulfide bond</keyword>
<dbReference type="CDD" id="cd04269">
    <property type="entry name" value="ZnMc_adamalysin_II_like"/>
    <property type="match status" value="1"/>
</dbReference>
<dbReference type="InterPro" id="IPR001590">
    <property type="entry name" value="Peptidase_M12B"/>
</dbReference>
<accession>A0AA38MDU1</accession>